<evidence type="ECO:0000256" key="7">
    <source>
        <dbReference type="ARBA" id="ARBA00066578"/>
    </source>
</evidence>
<dbReference type="Gene3D" id="3.40.50.1000">
    <property type="entry name" value="HAD superfamily/HAD-like"/>
    <property type="match status" value="1"/>
</dbReference>
<proteinExistence type="inferred from homology"/>
<name>A0AAJ7FQQ4_CEPCN</name>
<dbReference type="InterPro" id="IPR036412">
    <property type="entry name" value="HAD-like_sf"/>
</dbReference>
<comment type="catalytic activity">
    <reaction evidence="6">
        <text>psi-UMP + H2O = pseudouridine + phosphate</text>
        <dbReference type="Rhea" id="RHEA:10944"/>
        <dbReference type="ChEBI" id="CHEBI:15377"/>
        <dbReference type="ChEBI" id="CHEBI:17802"/>
        <dbReference type="ChEBI" id="CHEBI:43474"/>
        <dbReference type="ChEBI" id="CHEBI:58380"/>
        <dbReference type="EC" id="3.1.3.96"/>
    </reaction>
</comment>
<keyword evidence="5" id="KW-0460">Magnesium</keyword>
<keyword evidence="3" id="KW-0479">Metal-binding</keyword>
<dbReference type="InterPro" id="IPR023214">
    <property type="entry name" value="HAD_sf"/>
</dbReference>
<dbReference type="InterPro" id="IPR006439">
    <property type="entry name" value="HAD-SF_hydro_IA"/>
</dbReference>
<keyword evidence="9" id="KW-1185">Reference proteome</keyword>
<gene>
    <name evidence="10" type="primary">LOC107271741</name>
</gene>
<dbReference type="SUPFAM" id="SSF56784">
    <property type="entry name" value="HAD-like"/>
    <property type="match status" value="1"/>
</dbReference>
<dbReference type="FunFam" id="3.40.50.1000:FF:000055">
    <property type="entry name" value="Haloacid dehalogenase-like hydrolase family protein"/>
    <property type="match status" value="1"/>
</dbReference>
<dbReference type="SFLD" id="SFLDS00003">
    <property type="entry name" value="Haloacid_Dehalogenase"/>
    <property type="match status" value="1"/>
</dbReference>
<dbReference type="Proteomes" id="UP000694920">
    <property type="component" value="Unplaced"/>
</dbReference>
<evidence type="ECO:0000313" key="10">
    <source>
        <dbReference type="RefSeq" id="XP_015603598.1"/>
    </source>
</evidence>
<comment type="cofactor">
    <cofactor evidence="1">
        <name>Mg(2+)</name>
        <dbReference type="ChEBI" id="CHEBI:18420"/>
    </cofactor>
</comment>
<evidence type="ECO:0000256" key="8">
    <source>
        <dbReference type="ARBA" id="ARBA00083904"/>
    </source>
</evidence>
<dbReference type="GO" id="GO:1990738">
    <property type="term" value="F:pseudouridine 5'-phosphatase activity"/>
    <property type="evidence" value="ECO:0007669"/>
    <property type="project" value="UniProtKB-EC"/>
</dbReference>
<comment type="similarity">
    <text evidence="2">Belongs to the HAD-like hydrolase superfamily. CbbY/CbbZ/Gph/YieH family.</text>
</comment>
<dbReference type="GeneID" id="107271741"/>
<evidence type="ECO:0000256" key="3">
    <source>
        <dbReference type="ARBA" id="ARBA00022723"/>
    </source>
</evidence>
<dbReference type="InterPro" id="IPR023198">
    <property type="entry name" value="PGP-like_dom2"/>
</dbReference>
<dbReference type="SFLD" id="SFLDG01129">
    <property type="entry name" value="C1.5:_HAD__Beta-PGM__Phosphata"/>
    <property type="match status" value="1"/>
</dbReference>
<dbReference type="FunFam" id="1.10.150.240:FF:000001">
    <property type="entry name" value="Haloacid dehalogenase-like hydrolase domain"/>
    <property type="match status" value="1"/>
</dbReference>
<protein>
    <recommendedName>
        <fullName evidence="7">pseudouridine 5'-phosphatase</fullName>
        <ecNumber evidence="7">3.1.3.96</ecNumber>
    </recommendedName>
    <alternativeName>
        <fullName evidence="8">Pseudouridine-5'-monophosphatase</fullName>
    </alternativeName>
</protein>
<sequence length="231" mass="26082">MANSPYKKVTHCIFDMDGLLLDTEKLYTEVFNQITNAYGKQFTWEIKAKIMGFKILDSACAIVDMLELPISPQQFQEQSLQLYKIFFPKAELMPGAEKLLYHLKENNVPIALATSSSVDSYELKTVKWKELFDLFHHRVIGGSDPDVQKGKPHPDIFLVAKNRFPDKPDSSMCLVFEDAPNGVQAGIEAGMQVVMVPDPCLPSHLTEKATLVLKSLEDFKPEQFGLPPYKN</sequence>
<dbReference type="Gene3D" id="1.10.150.240">
    <property type="entry name" value="Putative phosphatase, domain 2"/>
    <property type="match status" value="1"/>
</dbReference>
<accession>A0AAJ7FQQ4</accession>
<dbReference type="PANTHER" id="PTHR18901">
    <property type="entry name" value="2-DEOXYGLUCOSE-6-PHOSPHATE PHOSPHATASE 2"/>
    <property type="match status" value="1"/>
</dbReference>
<keyword evidence="4" id="KW-0378">Hydrolase</keyword>
<dbReference type="SFLD" id="SFLDG01135">
    <property type="entry name" value="C1.5.6:_HAD__Beta-PGM__Phospha"/>
    <property type="match status" value="1"/>
</dbReference>
<dbReference type="GO" id="GO:0046872">
    <property type="term" value="F:metal ion binding"/>
    <property type="evidence" value="ECO:0007669"/>
    <property type="project" value="UniProtKB-KW"/>
</dbReference>
<evidence type="ECO:0000256" key="2">
    <source>
        <dbReference type="ARBA" id="ARBA00006171"/>
    </source>
</evidence>
<dbReference type="RefSeq" id="XP_015603598.1">
    <property type="nucleotide sequence ID" value="XM_015748112.2"/>
</dbReference>
<dbReference type="NCBIfam" id="TIGR01509">
    <property type="entry name" value="HAD-SF-IA-v3"/>
    <property type="match status" value="1"/>
</dbReference>
<dbReference type="Pfam" id="PF00702">
    <property type="entry name" value="Hydrolase"/>
    <property type="match status" value="1"/>
</dbReference>
<evidence type="ECO:0000256" key="6">
    <source>
        <dbReference type="ARBA" id="ARBA00052504"/>
    </source>
</evidence>
<dbReference type="PANTHER" id="PTHR18901:SF38">
    <property type="entry name" value="PSEUDOURIDINE-5'-PHOSPHATASE"/>
    <property type="match status" value="1"/>
</dbReference>
<evidence type="ECO:0000256" key="4">
    <source>
        <dbReference type="ARBA" id="ARBA00022801"/>
    </source>
</evidence>
<evidence type="ECO:0000313" key="9">
    <source>
        <dbReference type="Proteomes" id="UP000694920"/>
    </source>
</evidence>
<dbReference type="AlphaFoldDB" id="A0AAJ7FQQ4"/>
<organism evidence="9 10">
    <name type="scientific">Cephus cinctus</name>
    <name type="common">Wheat stem sawfly</name>
    <dbReference type="NCBI Taxonomy" id="211228"/>
    <lineage>
        <taxon>Eukaryota</taxon>
        <taxon>Metazoa</taxon>
        <taxon>Ecdysozoa</taxon>
        <taxon>Arthropoda</taxon>
        <taxon>Hexapoda</taxon>
        <taxon>Insecta</taxon>
        <taxon>Pterygota</taxon>
        <taxon>Neoptera</taxon>
        <taxon>Endopterygota</taxon>
        <taxon>Hymenoptera</taxon>
        <taxon>Cephoidea</taxon>
        <taxon>Cephidae</taxon>
        <taxon>Cephus</taxon>
    </lineage>
</organism>
<evidence type="ECO:0000256" key="1">
    <source>
        <dbReference type="ARBA" id="ARBA00001946"/>
    </source>
</evidence>
<dbReference type="EC" id="3.1.3.96" evidence="7"/>
<evidence type="ECO:0000256" key="5">
    <source>
        <dbReference type="ARBA" id="ARBA00022842"/>
    </source>
</evidence>
<dbReference type="KEGG" id="ccin:107271741"/>
<reference evidence="10" key="1">
    <citation type="submission" date="2025-08" db="UniProtKB">
        <authorList>
            <consortium name="RefSeq"/>
        </authorList>
    </citation>
    <scope>IDENTIFICATION</scope>
</reference>